<evidence type="ECO:0000313" key="4">
    <source>
        <dbReference type="Proteomes" id="UP000038040"/>
    </source>
</evidence>
<feature type="region of interest" description="Disordered" evidence="1">
    <location>
        <begin position="1"/>
        <end position="23"/>
    </location>
</feature>
<proteinExistence type="predicted"/>
<dbReference type="STRING" id="318479.A0A0N4U7D8"/>
<organism evidence="4 6">
    <name type="scientific">Dracunculus medinensis</name>
    <name type="common">Guinea worm</name>
    <dbReference type="NCBI Taxonomy" id="318479"/>
    <lineage>
        <taxon>Eukaryota</taxon>
        <taxon>Metazoa</taxon>
        <taxon>Ecdysozoa</taxon>
        <taxon>Nematoda</taxon>
        <taxon>Chromadorea</taxon>
        <taxon>Rhabditida</taxon>
        <taxon>Spirurina</taxon>
        <taxon>Dracunculoidea</taxon>
        <taxon>Dracunculidae</taxon>
        <taxon>Dracunculus</taxon>
    </lineage>
</organism>
<dbReference type="InterPro" id="IPR001357">
    <property type="entry name" value="BRCT_dom"/>
</dbReference>
<dbReference type="InterPro" id="IPR036420">
    <property type="entry name" value="BRCT_dom_sf"/>
</dbReference>
<dbReference type="EMBL" id="UYYG01000001">
    <property type="protein sequence ID" value="VDN50153.1"/>
    <property type="molecule type" value="Genomic_DNA"/>
</dbReference>
<feature type="compositionally biased region" description="Acidic residues" evidence="1">
    <location>
        <begin position="753"/>
        <end position="763"/>
    </location>
</feature>
<feature type="domain" description="BRCT" evidence="2">
    <location>
        <begin position="568"/>
        <end position="661"/>
    </location>
</feature>
<feature type="region of interest" description="Disordered" evidence="1">
    <location>
        <begin position="423"/>
        <end position="450"/>
    </location>
</feature>
<dbReference type="Pfam" id="PF00533">
    <property type="entry name" value="BRCT"/>
    <property type="match status" value="1"/>
</dbReference>
<evidence type="ECO:0000313" key="3">
    <source>
        <dbReference type="EMBL" id="VDN50153.1"/>
    </source>
</evidence>
<accession>A0A0N4U7D8</accession>
<evidence type="ECO:0000256" key="1">
    <source>
        <dbReference type="SAM" id="MobiDB-lite"/>
    </source>
</evidence>
<dbReference type="PROSITE" id="PS50172">
    <property type="entry name" value="BRCT"/>
    <property type="match status" value="2"/>
</dbReference>
<feature type="compositionally biased region" description="Basic and acidic residues" evidence="1">
    <location>
        <begin position="778"/>
        <end position="788"/>
    </location>
</feature>
<dbReference type="OrthoDB" id="5876908at2759"/>
<feature type="domain" description="BRCT" evidence="2">
    <location>
        <begin position="106"/>
        <end position="154"/>
    </location>
</feature>
<feature type="region of interest" description="Disordered" evidence="1">
    <location>
        <begin position="749"/>
        <end position="831"/>
    </location>
</feature>
<dbReference type="Proteomes" id="UP000038040">
    <property type="component" value="Unplaced"/>
</dbReference>
<evidence type="ECO:0000259" key="2">
    <source>
        <dbReference type="PROSITE" id="PS50172"/>
    </source>
</evidence>
<dbReference type="WBParaSite" id="DME_0000289701-mRNA-1">
    <property type="protein sequence ID" value="DME_0000289701-mRNA-1"/>
    <property type="gene ID" value="DME_0000289701"/>
</dbReference>
<reference evidence="3 5" key="2">
    <citation type="submission" date="2018-11" db="EMBL/GenBank/DDBJ databases">
        <authorList>
            <consortium name="Pathogen Informatics"/>
        </authorList>
    </citation>
    <scope>NUCLEOTIDE SEQUENCE [LARGE SCALE GENOMIC DNA]</scope>
</reference>
<name>A0A0N4U7D8_DRAME</name>
<dbReference type="AlphaFoldDB" id="A0A0N4U7D8"/>
<protein>
    <submittedName>
        <fullName evidence="6">BRCT domain-containing protein</fullName>
    </submittedName>
</protein>
<reference evidence="6" key="1">
    <citation type="submission" date="2017-02" db="UniProtKB">
        <authorList>
            <consortium name="WormBaseParasite"/>
        </authorList>
    </citation>
    <scope>IDENTIFICATION</scope>
</reference>
<keyword evidence="5" id="KW-1185">Reference proteome</keyword>
<evidence type="ECO:0000313" key="5">
    <source>
        <dbReference type="Proteomes" id="UP000274756"/>
    </source>
</evidence>
<sequence>MSFFSSSTEGNIEEISSSDHSCKIPTPDIFEFTSDSNRDEHFRRSPSRTVLSDLHSVNLQISTSTPVATNVEEADKEMRKFRCVLKGVKAFIDTERKSAHGYRLKLRKLGALVYCRITKTVTHVIFWNGKQRTLDLAQQMNPRPFIISYHWILKQCMLGVFHIIFRCFEQRKHVSENPYLLYGLTDLAVPLEEMALGRIGIMKKDSKGISAKNIKKRKKFGTRNPLKSNLTEHFLFFLQIFSIGADILNEIRLVKRLNCKFIEVKQNELCVNEIPPCSQILYSMEKLSDQLALRITSPESDQIVSPDQIISPILARFKMRCMELYKSSVRFARDFPRKSVDAATNTTPEHVDLFESSADDRFSNFSNEIPSAKISTFLRKSAKNSKSILNLTSMRTPVDHLSTNEITATLNQMVLDPSVVRQTSGKNVADLSRSSVSEKRKKSGRPPITSGELLEFGPDDFNKHILRRGSTKVKQAIRMNAKQAVDVYRSIFDKTQSEPEVVPKARPVTVRTKSKILNDLQIMPSSEEFVRFRHKKAARKIGNIVLSKLEKILETSMLLVPLAVGDLDSECFLDSFKIFSKPHIPTLSEYETVVAIVKRLGVLTVMKEVDQQTRYVVCDTMGSITNSVLDALVACIPIVTSEWAYRSLEMGGWLNGVEYLVSKWKKSFKIRKKGHPPRLFAKLGCFFISVHCDLAISESLNRASIVIAPNSDWHLYANRRLLDGSSLSVVSERWIFVYVGVCVHSRRHHDDGGDGDCDGGDDGDDRRGRGHGRRRGRVRGDGGGDGRGHGRRRVHGRRHGRRRVHGRGRGRDRHRDRQGRPHLRKHQFHFL</sequence>
<dbReference type="Gene3D" id="3.40.50.10190">
    <property type="entry name" value="BRCT domain"/>
    <property type="match status" value="2"/>
</dbReference>
<gene>
    <name evidence="3" type="ORF">DME_LOCUS126</name>
</gene>
<feature type="compositionally biased region" description="Basic residues" evidence="1">
    <location>
        <begin position="789"/>
        <end position="812"/>
    </location>
</feature>
<feature type="compositionally biased region" description="Basic residues" evidence="1">
    <location>
        <begin position="768"/>
        <end position="777"/>
    </location>
</feature>
<dbReference type="SUPFAM" id="SSF52113">
    <property type="entry name" value="BRCT domain"/>
    <property type="match status" value="2"/>
</dbReference>
<evidence type="ECO:0000313" key="6">
    <source>
        <dbReference type="WBParaSite" id="DME_0000289701-mRNA-1"/>
    </source>
</evidence>
<dbReference type="Proteomes" id="UP000274756">
    <property type="component" value="Unassembled WGS sequence"/>
</dbReference>
<feature type="compositionally biased region" description="Polar residues" evidence="1">
    <location>
        <begin position="1"/>
        <end position="19"/>
    </location>
</feature>
<feature type="compositionally biased region" description="Basic residues" evidence="1">
    <location>
        <begin position="820"/>
        <end position="831"/>
    </location>
</feature>